<evidence type="ECO:0000256" key="2">
    <source>
        <dbReference type="ARBA" id="ARBA00022448"/>
    </source>
</evidence>
<evidence type="ECO:0000256" key="6">
    <source>
        <dbReference type="ARBA" id="ARBA00023196"/>
    </source>
</evidence>
<keyword evidence="7 8" id="KW-0066">ATP synthesis</keyword>
<comment type="subcellular location">
    <subcellularLocation>
        <location evidence="8">Cell membrane</location>
        <topology evidence="8">Peripheral membrane protein</topology>
    </subcellularLocation>
    <subcellularLocation>
        <location evidence="1">Membrane</location>
    </subcellularLocation>
</comment>
<comment type="function">
    <text evidence="8">This protein is part of the stalk that links CF(0) to CF(1). It either transmits conformational changes from CF(0) to CF(1) or is implicated in proton conduction.</text>
</comment>
<dbReference type="EMBL" id="QQBB01000001">
    <property type="protein sequence ID" value="RDI61983.1"/>
    <property type="molecule type" value="Genomic_DNA"/>
</dbReference>
<keyword evidence="8" id="KW-1003">Cell membrane</keyword>
<protein>
    <recommendedName>
        <fullName evidence="8">ATP synthase subunit delta</fullName>
    </recommendedName>
    <alternativeName>
        <fullName evidence="8">ATP synthase F(1) sector subunit delta</fullName>
    </alternativeName>
    <alternativeName>
        <fullName evidence="8">F-type ATPase subunit delta</fullName>
        <shortName evidence="8">F-ATPase subunit delta</shortName>
    </alternativeName>
</protein>
<keyword evidence="10" id="KW-1185">Reference proteome</keyword>
<dbReference type="Pfam" id="PF00213">
    <property type="entry name" value="OSCP"/>
    <property type="match status" value="1"/>
</dbReference>
<dbReference type="GO" id="GO:0045259">
    <property type="term" value="C:proton-transporting ATP synthase complex"/>
    <property type="evidence" value="ECO:0007669"/>
    <property type="project" value="UniProtKB-KW"/>
</dbReference>
<keyword evidence="3 8" id="KW-0375">Hydrogen ion transport</keyword>
<dbReference type="PROSITE" id="PS00389">
    <property type="entry name" value="ATPASE_DELTA"/>
    <property type="match status" value="1"/>
</dbReference>
<sequence length="196" mass="20968">MRETNNVAQSGSNEGPLLSGVALRYATALFDLAREANAVDAVAGDLGRFNELIQGSEDLQRLIRNPIFTAEDQIAAVAAILDRAGISGLAGNFIRLVASKRRLFALPDMIRAYQDLVSDAKGIVRAQVILAEAPSDAVLNEIKAALRDVAKADVSVDVKIDPSLIGGLIVKMGSRMVDASVRTKLNSIRLAMKEVR</sequence>
<dbReference type="PRINTS" id="PR00125">
    <property type="entry name" value="ATPASEDELTA"/>
</dbReference>
<dbReference type="InterPro" id="IPR026015">
    <property type="entry name" value="ATP_synth_OSCP/delta_N_sf"/>
</dbReference>
<keyword evidence="2 8" id="KW-0813">Transport</keyword>
<dbReference type="HAMAP" id="MF_01416">
    <property type="entry name" value="ATP_synth_delta_bact"/>
    <property type="match status" value="1"/>
</dbReference>
<reference evidence="9 10" key="1">
    <citation type="submission" date="2018-07" db="EMBL/GenBank/DDBJ databases">
        <title>Genomic Encyclopedia of Type Strains, Phase IV (KMG-IV): sequencing the most valuable type-strain genomes for metagenomic binning, comparative biology and taxonomic classification.</title>
        <authorList>
            <person name="Goeker M."/>
        </authorList>
    </citation>
    <scope>NUCLEOTIDE SEQUENCE [LARGE SCALE GENOMIC DNA]</scope>
    <source>
        <strain evidence="9 10">DSM 14364</strain>
    </source>
</reference>
<keyword evidence="4 8" id="KW-0406">Ion transport</keyword>
<dbReference type="GO" id="GO:0005886">
    <property type="term" value="C:plasma membrane"/>
    <property type="evidence" value="ECO:0007669"/>
    <property type="project" value="UniProtKB-SubCell"/>
</dbReference>
<comment type="similarity">
    <text evidence="8">Belongs to the ATPase delta chain family.</text>
</comment>
<evidence type="ECO:0000256" key="1">
    <source>
        <dbReference type="ARBA" id="ARBA00004370"/>
    </source>
</evidence>
<dbReference type="Gene3D" id="1.10.520.20">
    <property type="entry name" value="N-terminal domain of the delta subunit of the F1F0-ATP synthase"/>
    <property type="match status" value="1"/>
</dbReference>
<dbReference type="InterPro" id="IPR000711">
    <property type="entry name" value="ATPase_OSCP/dsu"/>
</dbReference>
<comment type="caution">
    <text evidence="9">The sequence shown here is derived from an EMBL/GenBank/DDBJ whole genome shotgun (WGS) entry which is preliminary data.</text>
</comment>
<keyword evidence="6 8" id="KW-0139">CF(1)</keyword>
<dbReference type="AlphaFoldDB" id="A0A370HTW9"/>
<dbReference type="GO" id="GO:0046933">
    <property type="term" value="F:proton-transporting ATP synthase activity, rotational mechanism"/>
    <property type="evidence" value="ECO:0007669"/>
    <property type="project" value="UniProtKB-UniRule"/>
</dbReference>
<evidence type="ECO:0000256" key="8">
    <source>
        <dbReference type="HAMAP-Rule" id="MF_01416"/>
    </source>
</evidence>
<evidence type="ECO:0000256" key="7">
    <source>
        <dbReference type="ARBA" id="ARBA00023310"/>
    </source>
</evidence>
<organism evidence="9 10">
    <name type="scientific">Microvirga subterranea</name>
    <dbReference type="NCBI Taxonomy" id="186651"/>
    <lineage>
        <taxon>Bacteria</taxon>
        <taxon>Pseudomonadati</taxon>
        <taxon>Pseudomonadota</taxon>
        <taxon>Alphaproteobacteria</taxon>
        <taxon>Hyphomicrobiales</taxon>
        <taxon>Methylobacteriaceae</taxon>
        <taxon>Microvirga</taxon>
    </lineage>
</organism>
<accession>A0A370HTW9</accession>
<keyword evidence="5 8" id="KW-0472">Membrane</keyword>
<name>A0A370HTW9_9HYPH</name>
<dbReference type="NCBIfam" id="NF004406">
    <property type="entry name" value="PRK05758.3-2"/>
    <property type="match status" value="1"/>
</dbReference>
<evidence type="ECO:0000313" key="9">
    <source>
        <dbReference type="EMBL" id="RDI61983.1"/>
    </source>
</evidence>
<dbReference type="Proteomes" id="UP000254925">
    <property type="component" value="Unassembled WGS sequence"/>
</dbReference>
<comment type="function">
    <text evidence="8">F(1)F(0) ATP synthase produces ATP from ADP in the presence of a proton or sodium gradient. F-type ATPases consist of two structural domains, F(1) containing the extramembraneous catalytic core and F(0) containing the membrane proton channel, linked together by a central stalk and a peripheral stalk. During catalysis, ATP synthesis in the catalytic domain of F(1) is coupled via a rotary mechanism of the central stalk subunits to proton translocation.</text>
</comment>
<evidence type="ECO:0000256" key="5">
    <source>
        <dbReference type="ARBA" id="ARBA00023136"/>
    </source>
</evidence>
<dbReference type="InterPro" id="IPR020781">
    <property type="entry name" value="ATPase_OSCP/d_CS"/>
</dbReference>
<evidence type="ECO:0000256" key="4">
    <source>
        <dbReference type="ARBA" id="ARBA00023065"/>
    </source>
</evidence>
<proteinExistence type="inferred from homology"/>
<gene>
    <name evidence="8" type="primary">atpH</name>
    <name evidence="9" type="ORF">DES45_101243</name>
</gene>
<dbReference type="PANTHER" id="PTHR11910">
    <property type="entry name" value="ATP SYNTHASE DELTA CHAIN"/>
    <property type="match status" value="1"/>
</dbReference>
<evidence type="ECO:0000256" key="3">
    <source>
        <dbReference type="ARBA" id="ARBA00022781"/>
    </source>
</evidence>
<dbReference type="NCBIfam" id="TIGR01145">
    <property type="entry name" value="ATP_synt_delta"/>
    <property type="match status" value="1"/>
</dbReference>
<dbReference type="SUPFAM" id="SSF47928">
    <property type="entry name" value="N-terminal domain of the delta subunit of the F1F0-ATP synthase"/>
    <property type="match status" value="1"/>
</dbReference>
<evidence type="ECO:0000313" key="10">
    <source>
        <dbReference type="Proteomes" id="UP000254925"/>
    </source>
</evidence>